<dbReference type="AlphaFoldDB" id="A0A8K0W0X3"/>
<accession>A0A8K0W0X3</accession>
<dbReference type="EMBL" id="JAGMVJ010000005">
    <property type="protein sequence ID" value="KAH7090477.1"/>
    <property type="molecule type" value="Genomic_DNA"/>
</dbReference>
<sequence>MASQLLVLPSPDQPKKTSLSELPNELLVHICESIPSDYDEQCQTFAALAKVNRRFQSIVTPLLYRDLYVCCARHLQLLGRTILSNADRAKLVKSFGDRRERFLNSSGRTCPTVWNVFALDKTLEDVLKMHCPQVSDPITPAVFTYALACLCLNLQQLEVSQMGDLLIQRLLEEGATNAGTATPLQHIRYLSIIMEGVRQYHMHHISLLFTIPSLQILTIDMAALSTDEELMPEPVQTIWQCHHGSSSVQELALERCGLPATWIAEMILSCKTLRHFHLEHYYWDSDTTHIVRVVQALQTHKGTLSDIRINELNGCRMSSAIQQDPSKLVSFVDFASLKCLDIPLGGLSTRSHQRDICELLPSGLHTLTLGIRSAREGPSDAFFISLANATATHLTLLESVEAICRIEQYHPNGYLPLHFCHLRRLFASSGVEFLYFLEFVSCEFKAAYMEPLLANMRLAGPDGCELADRSSLEVGCLTNTLGCYSRSAHAHESKRYWGYMQAWTGPSEFEVMT</sequence>
<keyword evidence="2" id="KW-1185">Reference proteome</keyword>
<dbReference type="SUPFAM" id="SSF52047">
    <property type="entry name" value="RNI-like"/>
    <property type="match status" value="1"/>
</dbReference>
<dbReference type="InterPro" id="IPR032675">
    <property type="entry name" value="LRR_dom_sf"/>
</dbReference>
<name>A0A8K0W0X3_9PLEO</name>
<evidence type="ECO:0008006" key="3">
    <source>
        <dbReference type="Google" id="ProtNLM"/>
    </source>
</evidence>
<evidence type="ECO:0000313" key="1">
    <source>
        <dbReference type="EMBL" id="KAH7090477.1"/>
    </source>
</evidence>
<dbReference type="OrthoDB" id="3736058at2759"/>
<dbReference type="Gene3D" id="3.80.10.10">
    <property type="entry name" value="Ribonuclease Inhibitor"/>
    <property type="match status" value="1"/>
</dbReference>
<dbReference type="Proteomes" id="UP000813461">
    <property type="component" value="Unassembled WGS sequence"/>
</dbReference>
<proteinExistence type="predicted"/>
<organism evidence="1 2">
    <name type="scientific">Paraphoma chrysanthemicola</name>
    <dbReference type="NCBI Taxonomy" id="798071"/>
    <lineage>
        <taxon>Eukaryota</taxon>
        <taxon>Fungi</taxon>
        <taxon>Dikarya</taxon>
        <taxon>Ascomycota</taxon>
        <taxon>Pezizomycotina</taxon>
        <taxon>Dothideomycetes</taxon>
        <taxon>Pleosporomycetidae</taxon>
        <taxon>Pleosporales</taxon>
        <taxon>Pleosporineae</taxon>
        <taxon>Phaeosphaeriaceae</taxon>
        <taxon>Paraphoma</taxon>
    </lineage>
</organism>
<comment type="caution">
    <text evidence="1">The sequence shown here is derived from an EMBL/GenBank/DDBJ whole genome shotgun (WGS) entry which is preliminary data.</text>
</comment>
<protein>
    <recommendedName>
        <fullName evidence="3">F-box domain-containing protein</fullName>
    </recommendedName>
</protein>
<gene>
    <name evidence="1" type="ORF">FB567DRAFT_589873</name>
</gene>
<evidence type="ECO:0000313" key="2">
    <source>
        <dbReference type="Proteomes" id="UP000813461"/>
    </source>
</evidence>
<reference evidence="1" key="1">
    <citation type="journal article" date="2021" name="Nat. Commun.">
        <title>Genetic determinants of endophytism in the Arabidopsis root mycobiome.</title>
        <authorList>
            <person name="Mesny F."/>
            <person name="Miyauchi S."/>
            <person name="Thiergart T."/>
            <person name="Pickel B."/>
            <person name="Atanasova L."/>
            <person name="Karlsson M."/>
            <person name="Huettel B."/>
            <person name="Barry K.W."/>
            <person name="Haridas S."/>
            <person name="Chen C."/>
            <person name="Bauer D."/>
            <person name="Andreopoulos W."/>
            <person name="Pangilinan J."/>
            <person name="LaButti K."/>
            <person name="Riley R."/>
            <person name="Lipzen A."/>
            <person name="Clum A."/>
            <person name="Drula E."/>
            <person name="Henrissat B."/>
            <person name="Kohler A."/>
            <person name="Grigoriev I.V."/>
            <person name="Martin F.M."/>
            <person name="Hacquard S."/>
        </authorList>
    </citation>
    <scope>NUCLEOTIDE SEQUENCE</scope>
    <source>
        <strain evidence="1">MPI-SDFR-AT-0120</strain>
    </source>
</reference>